<protein>
    <recommendedName>
        <fullName evidence="4">Secreted protein</fullName>
    </recommendedName>
</protein>
<feature type="signal peptide" evidence="1">
    <location>
        <begin position="1"/>
        <end position="19"/>
    </location>
</feature>
<evidence type="ECO:0000313" key="2">
    <source>
        <dbReference type="EMBL" id="MPC73496.1"/>
    </source>
</evidence>
<comment type="caution">
    <text evidence="2">The sequence shown here is derived from an EMBL/GenBank/DDBJ whole genome shotgun (WGS) entry which is preliminary data.</text>
</comment>
<name>A0A5B7HUV9_PORTR</name>
<accession>A0A5B7HUV9</accession>
<reference evidence="2 3" key="1">
    <citation type="submission" date="2019-05" db="EMBL/GenBank/DDBJ databases">
        <title>Another draft genome of Portunus trituberculatus and its Hox gene families provides insights of decapod evolution.</title>
        <authorList>
            <person name="Jeong J.-H."/>
            <person name="Song I."/>
            <person name="Kim S."/>
            <person name="Choi T."/>
            <person name="Kim D."/>
            <person name="Ryu S."/>
            <person name="Kim W."/>
        </authorList>
    </citation>
    <scope>NUCLEOTIDE SEQUENCE [LARGE SCALE GENOMIC DNA]</scope>
    <source>
        <tissue evidence="2">Muscle</tissue>
    </source>
</reference>
<gene>
    <name evidence="2" type="ORF">E2C01_067828</name>
</gene>
<keyword evidence="1" id="KW-0732">Signal</keyword>
<organism evidence="2 3">
    <name type="scientific">Portunus trituberculatus</name>
    <name type="common">Swimming crab</name>
    <name type="synonym">Neptunus trituberculatus</name>
    <dbReference type="NCBI Taxonomy" id="210409"/>
    <lineage>
        <taxon>Eukaryota</taxon>
        <taxon>Metazoa</taxon>
        <taxon>Ecdysozoa</taxon>
        <taxon>Arthropoda</taxon>
        <taxon>Crustacea</taxon>
        <taxon>Multicrustacea</taxon>
        <taxon>Malacostraca</taxon>
        <taxon>Eumalacostraca</taxon>
        <taxon>Eucarida</taxon>
        <taxon>Decapoda</taxon>
        <taxon>Pleocyemata</taxon>
        <taxon>Brachyura</taxon>
        <taxon>Eubrachyura</taxon>
        <taxon>Portunoidea</taxon>
        <taxon>Portunidae</taxon>
        <taxon>Portuninae</taxon>
        <taxon>Portunus</taxon>
    </lineage>
</organism>
<dbReference type="AlphaFoldDB" id="A0A5B7HUV9"/>
<dbReference type="EMBL" id="VSRR010036915">
    <property type="protein sequence ID" value="MPC73496.1"/>
    <property type="molecule type" value="Genomic_DNA"/>
</dbReference>
<sequence length="74" mass="8650">MLLMLAAMLIVLFCMVIDSNITNNNKAHLPKQQRQTHLSITKTKIQHLHQHFPRITTITIHQRHHHNTATTTEH</sequence>
<evidence type="ECO:0008006" key="4">
    <source>
        <dbReference type="Google" id="ProtNLM"/>
    </source>
</evidence>
<evidence type="ECO:0000256" key="1">
    <source>
        <dbReference type="SAM" id="SignalP"/>
    </source>
</evidence>
<evidence type="ECO:0000313" key="3">
    <source>
        <dbReference type="Proteomes" id="UP000324222"/>
    </source>
</evidence>
<dbReference type="Proteomes" id="UP000324222">
    <property type="component" value="Unassembled WGS sequence"/>
</dbReference>
<feature type="chain" id="PRO_5022881869" description="Secreted protein" evidence="1">
    <location>
        <begin position="20"/>
        <end position="74"/>
    </location>
</feature>
<proteinExistence type="predicted"/>
<keyword evidence="3" id="KW-1185">Reference proteome</keyword>